<dbReference type="AlphaFoldDB" id="A0A835YH08"/>
<evidence type="ECO:0000256" key="1">
    <source>
        <dbReference type="SAM" id="MobiDB-lite"/>
    </source>
</evidence>
<dbReference type="PANTHER" id="PTHR47191">
    <property type="entry name" value="OS05G0170800 PROTEIN"/>
    <property type="match status" value="1"/>
</dbReference>
<dbReference type="InterPro" id="IPR001943">
    <property type="entry name" value="UVR_dom"/>
</dbReference>
<accession>A0A835YH08</accession>
<dbReference type="PROSITE" id="PS51087">
    <property type="entry name" value="APAG"/>
    <property type="match status" value="1"/>
</dbReference>
<proteinExistence type="predicted"/>
<dbReference type="Gene3D" id="2.60.40.1470">
    <property type="entry name" value="ApaG domain"/>
    <property type="match status" value="1"/>
</dbReference>
<dbReference type="Proteomes" id="UP000664859">
    <property type="component" value="Unassembled WGS sequence"/>
</dbReference>
<dbReference type="EMBL" id="JAFCMP010000552">
    <property type="protein sequence ID" value="KAG5175259.1"/>
    <property type="molecule type" value="Genomic_DNA"/>
</dbReference>
<dbReference type="PROSITE" id="PS50151">
    <property type="entry name" value="UVR"/>
    <property type="match status" value="1"/>
</dbReference>
<feature type="region of interest" description="Disordered" evidence="1">
    <location>
        <begin position="1"/>
        <end position="61"/>
    </location>
</feature>
<feature type="domain" description="ApaG" evidence="3">
    <location>
        <begin position="209"/>
        <end position="361"/>
    </location>
</feature>
<protein>
    <recommendedName>
        <fullName evidence="6">ApaG domain-containing protein</fullName>
    </recommendedName>
</protein>
<comment type="caution">
    <text evidence="4">The sequence shown here is derived from an EMBL/GenBank/DDBJ whole genome shotgun (WGS) entry which is preliminary data.</text>
</comment>
<feature type="compositionally biased region" description="Polar residues" evidence="1">
    <location>
        <begin position="22"/>
        <end position="40"/>
    </location>
</feature>
<evidence type="ECO:0008006" key="6">
    <source>
        <dbReference type="Google" id="ProtNLM"/>
    </source>
</evidence>
<feature type="domain" description="UVR" evidence="2">
    <location>
        <begin position="69"/>
        <end position="104"/>
    </location>
</feature>
<reference evidence="4" key="1">
    <citation type="submission" date="2021-02" db="EMBL/GenBank/DDBJ databases">
        <title>First Annotated Genome of the Yellow-green Alga Tribonema minus.</title>
        <authorList>
            <person name="Mahan K.M."/>
        </authorList>
    </citation>
    <scope>NUCLEOTIDE SEQUENCE</scope>
    <source>
        <strain evidence="4">UTEX B ZZ1240</strain>
    </source>
</reference>
<dbReference type="InterPro" id="IPR036767">
    <property type="entry name" value="ApaG_sf"/>
</dbReference>
<name>A0A835YH08_9STRA</name>
<gene>
    <name evidence="4" type="ORF">JKP88DRAFT_351604</name>
</gene>
<evidence type="ECO:0000313" key="5">
    <source>
        <dbReference type="Proteomes" id="UP000664859"/>
    </source>
</evidence>
<sequence length="362" mass="37959">MTAGDASGKKKQGVSGAGGNGSRQAHTGSADLTASSSSPRELNADEPTKIPEISDPEMSLTEDERLSLWEQLCSLEPAMQRALEAEDFSTAELLRDRISLLKAQDPYFALRESFETSLARDDYYSAAKCKLQLDRLGPPAALLERVSRGYNDVEMGPSVRAAVEAAQSALAAAAAEAHHGRAPASSASSGGSSDSDGAAAAIVYSTRSEAVTHGVRVAVRAQYFPEQSDPARRQFVFVYRVRVTNESRATVQLAARRWLIRTLDAKTGRTAQQEVRGPGVVGQQPVLEPGQSFEYSSACPVVRGGGGGGGGSGGGGGGGGAALRVLGRMEGAFTMVTGAVGERGFEAKIEPFHLILPASFQQ</sequence>
<evidence type="ECO:0000259" key="2">
    <source>
        <dbReference type="PROSITE" id="PS50151"/>
    </source>
</evidence>
<dbReference type="InterPro" id="IPR050718">
    <property type="entry name" value="ApaG-like"/>
</dbReference>
<dbReference type="InterPro" id="IPR007474">
    <property type="entry name" value="ApaG_domain"/>
</dbReference>
<evidence type="ECO:0000259" key="3">
    <source>
        <dbReference type="PROSITE" id="PS51087"/>
    </source>
</evidence>
<dbReference type="SUPFAM" id="SSF110069">
    <property type="entry name" value="ApaG-like"/>
    <property type="match status" value="1"/>
</dbReference>
<organism evidence="4 5">
    <name type="scientific">Tribonema minus</name>
    <dbReference type="NCBI Taxonomy" id="303371"/>
    <lineage>
        <taxon>Eukaryota</taxon>
        <taxon>Sar</taxon>
        <taxon>Stramenopiles</taxon>
        <taxon>Ochrophyta</taxon>
        <taxon>PX clade</taxon>
        <taxon>Xanthophyceae</taxon>
        <taxon>Tribonematales</taxon>
        <taxon>Tribonemataceae</taxon>
        <taxon>Tribonema</taxon>
    </lineage>
</organism>
<dbReference type="Pfam" id="PF04379">
    <property type="entry name" value="DUF525"/>
    <property type="match status" value="1"/>
</dbReference>
<dbReference type="Pfam" id="PF02151">
    <property type="entry name" value="UVR"/>
    <property type="match status" value="1"/>
</dbReference>
<keyword evidence="5" id="KW-1185">Reference proteome</keyword>
<evidence type="ECO:0000313" key="4">
    <source>
        <dbReference type="EMBL" id="KAG5175259.1"/>
    </source>
</evidence>
<dbReference type="PANTHER" id="PTHR47191:SF2">
    <property type="entry name" value="OS05G0170800 PROTEIN"/>
    <property type="match status" value="1"/>
</dbReference>